<dbReference type="EMBL" id="ANNX02000031">
    <property type="protein sequence ID" value="KYC39854.1"/>
    <property type="molecule type" value="Genomic_DNA"/>
</dbReference>
<dbReference type="RefSeq" id="WP_148662782.1">
    <property type="nucleotide sequence ID" value="NZ_KQ976354.1"/>
</dbReference>
<evidence type="ECO:0000259" key="2">
    <source>
        <dbReference type="PROSITE" id="PS50112"/>
    </source>
</evidence>
<evidence type="ECO:0000313" key="4">
    <source>
        <dbReference type="EMBL" id="KYC39854.1"/>
    </source>
</evidence>
<dbReference type="SMART" id="SM00091">
    <property type="entry name" value="PAS"/>
    <property type="match status" value="1"/>
</dbReference>
<evidence type="ECO:0000313" key="5">
    <source>
        <dbReference type="Proteomes" id="UP000076925"/>
    </source>
</evidence>
<dbReference type="PROSITE" id="PS50046">
    <property type="entry name" value="PHYTOCHROME_2"/>
    <property type="match status" value="1"/>
</dbReference>
<name>A0A139X5A1_9CYAN</name>
<dbReference type="SUPFAM" id="SSF55781">
    <property type="entry name" value="GAF domain-like"/>
    <property type="match status" value="2"/>
</dbReference>
<dbReference type="SUPFAM" id="SSF55785">
    <property type="entry name" value="PYP-like sensor domain (PAS domain)"/>
    <property type="match status" value="1"/>
</dbReference>
<proteinExistence type="predicted"/>
<dbReference type="Pfam" id="PF01590">
    <property type="entry name" value="GAF"/>
    <property type="match status" value="2"/>
</dbReference>
<evidence type="ECO:0000259" key="3">
    <source>
        <dbReference type="PROSITE" id="PS50113"/>
    </source>
</evidence>
<dbReference type="InterPro" id="IPR000700">
    <property type="entry name" value="PAS-assoc_C"/>
</dbReference>
<feature type="domain" description="PAC" evidence="3">
    <location>
        <begin position="155"/>
        <end position="211"/>
    </location>
</feature>
<dbReference type="Pfam" id="PF13426">
    <property type="entry name" value="PAS_9"/>
    <property type="match status" value="1"/>
</dbReference>
<reference evidence="4 5" key="1">
    <citation type="journal article" date="2013" name="Genome Biol. Evol.">
        <title>Genomes of Stigonematalean cyanobacteria (subsection V) and the evolution of oxygenic photosynthesis from prokaryotes to plastids.</title>
        <authorList>
            <person name="Dagan T."/>
            <person name="Roettger M."/>
            <person name="Stucken K."/>
            <person name="Landan G."/>
            <person name="Koch R."/>
            <person name="Major P."/>
            <person name="Gould S.B."/>
            <person name="Goremykin V.V."/>
            <person name="Rippka R."/>
            <person name="Tandeau de Marsac N."/>
            <person name="Gugger M."/>
            <person name="Lockhart P.J."/>
            <person name="Allen J.F."/>
            <person name="Brune I."/>
            <person name="Maus I."/>
            <person name="Puhler A."/>
            <person name="Martin W.F."/>
        </authorList>
    </citation>
    <scope>NUCLEOTIDE SEQUENCE [LARGE SCALE GENOMIC DNA]</scope>
    <source>
        <strain evidence="4 5">PCC 7110</strain>
    </source>
</reference>
<dbReference type="STRING" id="128403.WA1_28200"/>
<accession>A0A139X5A1</accession>
<keyword evidence="5" id="KW-1185">Reference proteome</keyword>
<dbReference type="Gene3D" id="3.30.450.40">
    <property type="match status" value="2"/>
</dbReference>
<evidence type="ECO:0000259" key="1">
    <source>
        <dbReference type="PROSITE" id="PS50046"/>
    </source>
</evidence>
<dbReference type="SMART" id="SM00065">
    <property type="entry name" value="GAF"/>
    <property type="match status" value="2"/>
</dbReference>
<dbReference type="PROSITE" id="PS50113">
    <property type="entry name" value="PAC"/>
    <property type="match status" value="2"/>
</dbReference>
<feature type="domain" description="PAS" evidence="2">
    <location>
        <begin position="212"/>
        <end position="266"/>
    </location>
</feature>
<dbReference type="Gene3D" id="3.30.450.20">
    <property type="entry name" value="PAS domain"/>
    <property type="match status" value="1"/>
</dbReference>
<dbReference type="Proteomes" id="UP000076925">
    <property type="component" value="Unassembled WGS sequence"/>
</dbReference>
<feature type="domain" description="Phytochrome chromophore attachment site" evidence="1">
    <location>
        <begin position="357"/>
        <end position="501"/>
    </location>
</feature>
<dbReference type="PANTHER" id="PTHR43102">
    <property type="entry name" value="SLR1143 PROTEIN"/>
    <property type="match status" value="1"/>
</dbReference>
<organism evidence="4 5">
    <name type="scientific">Scytonema hofmannii PCC 7110</name>
    <dbReference type="NCBI Taxonomy" id="128403"/>
    <lineage>
        <taxon>Bacteria</taxon>
        <taxon>Bacillati</taxon>
        <taxon>Cyanobacteriota</taxon>
        <taxon>Cyanophyceae</taxon>
        <taxon>Nostocales</taxon>
        <taxon>Scytonemataceae</taxon>
        <taxon>Scytonema</taxon>
    </lineage>
</organism>
<comment type="caution">
    <text evidence="4">The sequence shown here is derived from an EMBL/GenBank/DDBJ whole genome shotgun (WGS) entry which is preliminary data.</text>
</comment>
<dbReference type="CDD" id="cd00130">
    <property type="entry name" value="PAS"/>
    <property type="match status" value="1"/>
</dbReference>
<dbReference type="InterPro" id="IPR000014">
    <property type="entry name" value="PAS"/>
</dbReference>
<feature type="domain" description="PAC" evidence="3">
    <location>
        <begin position="285"/>
        <end position="337"/>
    </location>
</feature>
<dbReference type="InterPro" id="IPR016132">
    <property type="entry name" value="Phyto_chromo_attachment"/>
</dbReference>
<gene>
    <name evidence="4" type="ORF">WA1_28200</name>
</gene>
<dbReference type="PROSITE" id="PS50112">
    <property type="entry name" value="PAS"/>
    <property type="match status" value="1"/>
</dbReference>
<dbReference type="AlphaFoldDB" id="A0A139X5A1"/>
<dbReference type="InterPro" id="IPR029016">
    <property type="entry name" value="GAF-like_dom_sf"/>
</dbReference>
<sequence>MESVLPDNEALRLEALYRYQILDTSPEVAFDDLTSLAAFICKTPIALVSLVDSDRQWFKSKVGLTASETPRNVSFCTHAILHGEPLIVPDALEDPRFATNALVTGDPHIRFYAGVPLTTPQGIRIGTLCVIDREPRQLDLEQIAALEALTRQVVSLLELRYLQQSLRQQESYLRAITDAVPLEHEPNGEIILSTIIQDITERKKSEEALRREKEYISHIVTAAPTLICGIAPDGTTTFVNPAVNEITGYTTDELVGNNWWNIFYPDGEYWQVEQLFRDFERKQVINYEMRLTTKHGQKRIVSWNSVNRWNDRGELLEVIGIGADVTQQRQSEIALYQQTQRERLIAEMAKHIRQSLDLAEILKTTVSEVQQFLQCDRVFIYRFDPDWSGTVVVESVAPGCNSVLGTVIKDSFFQEPSHRQTYEQGKIQAIADIHTSDLALCHITLLAQLQIRSNLVVSIVLENGGTGETPQLWGLLVANHCFEPRKWEPVEINLLKQLSTQVSIAIQQSELYQQVQTELIERKRTEKLLRSTQNQLQRLLVHNPAIIYSCEPSGNFQTTFVSDNVFNILDW</sequence>
<dbReference type="InterPro" id="IPR003018">
    <property type="entry name" value="GAF"/>
</dbReference>
<dbReference type="PANTHER" id="PTHR43102:SF2">
    <property type="entry name" value="GAF DOMAIN-CONTAINING PROTEIN"/>
    <property type="match status" value="1"/>
</dbReference>
<dbReference type="InterPro" id="IPR035965">
    <property type="entry name" value="PAS-like_dom_sf"/>
</dbReference>
<dbReference type="NCBIfam" id="TIGR00229">
    <property type="entry name" value="sensory_box"/>
    <property type="match status" value="1"/>
</dbReference>
<protein>
    <submittedName>
        <fullName evidence="4">Uncharacterized protein</fullName>
    </submittedName>
</protein>
<dbReference type="OrthoDB" id="9758522at2"/>